<dbReference type="Pfam" id="PF01432">
    <property type="entry name" value="Peptidase_M3"/>
    <property type="match status" value="1"/>
</dbReference>
<dbReference type="InterPro" id="IPR042088">
    <property type="entry name" value="OligoPept_F_C"/>
</dbReference>
<dbReference type="InterPro" id="IPR001567">
    <property type="entry name" value="Pept_M3A_M3B_dom"/>
</dbReference>
<protein>
    <recommendedName>
        <fullName evidence="7">Peptidase M3A/M3B catalytic domain-containing protein</fullName>
    </recommendedName>
</protein>
<evidence type="ECO:0000256" key="3">
    <source>
        <dbReference type="ARBA" id="ARBA00022723"/>
    </source>
</evidence>
<evidence type="ECO:0000256" key="5">
    <source>
        <dbReference type="ARBA" id="ARBA00022833"/>
    </source>
</evidence>
<gene>
    <name evidence="8" type="ORF">S01H1_05244</name>
</gene>
<reference evidence="8" key="1">
    <citation type="journal article" date="2014" name="Front. Microbiol.">
        <title>High frequency of phylogenetically diverse reductive dehalogenase-homologous genes in deep subseafloor sedimentary metagenomes.</title>
        <authorList>
            <person name="Kawai M."/>
            <person name="Futagami T."/>
            <person name="Toyoda A."/>
            <person name="Takaki Y."/>
            <person name="Nishi S."/>
            <person name="Hori S."/>
            <person name="Arai W."/>
            <person name="Tsubouchi T."/>
            <person name="Morono Y."/>
            <person name="Uchiyama I."/>
            <person name="Ito T."/>
            <person name="Fujiyama A."/>
            <person name="Inagaki F."/>
            <person name="Takami H."/>
        </authorList>
    </citation>
    <scope>NUCLEOTIDE SEQUENCE</scope>
    <source>
        <strain evidence="8">Expedition CK06-06</strain>
    </source>
</reference>
<comment type="caution">
    <text evidence="8">The sequence shown here is derived from an EMBL/GenBank/DDBJ whole genome shotgun (WGS) entry which is preliminary data.</text>
</comment>
<dbReference type="GO" id="GO:0004222">
    <property type="term" value="F:metalloendopeptidase activity"/>
    <property type="evidence" value="ECO:0007669"/>
    <property type="project" value="InterPro"/>
</dbReference>
<feature type="non-terminal residue" evidence="8">
    <location>
        <position position="1"/>
    </location>
</feature>
<dbReference type="EMBL" id="BARS01002732">
    <property type="protein sequence ID" value="GAF71982.1"/>
    <property type="molecule type" value="Genomic_DNA"/>
</dbReference>
<evidence type="ECO:0000259" key="7">
    <source>
        <dbReference type="Pfam" id="PF01432"/>
    </source>
</evidence>
<keyword evidence="6" id="KW-0482">Metalloprotease</keyword>
<dbReference type="GO" id="GO:0046872">
    <property type="term" value="F:metal ion binding"/>
    <property type="evidence" value="ECO:0007669"/>
    <property type="project" value="UniProtKB-KW"/>
</dbReference>
<organism evidence="8">
    <name type="scientific">marine sediment metagenome</name>
    <dbReference type="NCBI Taxonomy" id="412755"/>
    <lineage>
        <taxon>unclassified sequences</taxon>
        <taxon>metagenomes</taxon>
        <taxon>ecological metagenomes</taxon>
    </lineage>
</organism>
<dbReference type="GO" id="GO:0006508">
    <property type="term" value="P:proteolysis"/>
    <property type="evidence" value="ECO:0007669"/>
    <property type="project" value="UniProtKB-KW"/>
</dbReference>
<sequence length="146" mass="16549">RFEESLFKTHARGGSLDAGKITDLYRQASFDFHGEAVNFLPEQYKSWAITPLYYSLFRRFYNYPYAMAGLVMLVLHAEYREKGKAFVPLYRKLLAAGGSKNPADTLALAGLDLSSPAFWEKGFSELEKLLDRLKELLTDQGGIFPP</sequence>
<dbReference type="Gene3D" id="1.10.1370.20">
    <property type="entry name" value="Oligoendopeptidase f, C-terminal domain"/>
    <property type="match status" value="1"/>
</dbReference>
<keyword evidence="5" id="KW-0862">Zinc</keyword>
<keyword evidence="2" id="KW-0645">Protease</keyword>
<evidence type="ECO:0000256" key="1">
    <source>
        <dbReference type="ARBA" id="ARBA00001947"/>
    </source>
</evidence>
<dbReference type="AlphaFoldDB" id="X0S7U8"/>
<proteinExistence type="predicted"/>
<feature type="domain" description="Peptidase M3A/M3B catalytic" evidence="7">
    <location>
        <begin position="2"/>
        <end position="123"/>
    </location>
</feature>
<name>X0S7U8_9ZZZZ</name>
<accession>X0S7U8</accession>
<keyword evidence="3" id="KW-0479">Metal-binding</keyword>
<comment type="cofactor">
    <cofactor evidence="1">
        <name>Zn(2+)</name>
        <dbReference type="ChEBI" id="CHEBI:29105"/>
    </cofactor>
</comment>
<dbReference type="SUPFAM" id="SSF55486">
    <property type="entry name" value="Metalloproteases ('zincins'), catalytic domain"/>
    <property type="match status" value="1"/>
</dbReference>
<evidence type="ECO:0000313" key="8">
    <source>
        <dbReference type="EMBL" id="GAF71982.1"/>
    </source>
</evidence>
<keyword evidence="4" id="KW-0378">Hydrolase</keyword>
<evidence type="ECO:0000256" key="2">
    <source>
        <dbReference type="ARBA" id="ARBA00022670"/>
    </source>
</evidence>
<evidence type="ECO:0000256" key="4">
    <source>
        <dbReference type="ARBA" id="ARBA00022801"/>
    </source>
</evidence>
<evidence type="ECO:0000256" key="6">
    <source>
        <dbReference type="ARBA" id="ARBA00023049"/>
    </source>
</evidence>